<comment type="caution">
    <text evidence="1">The sequence shown here is derived from an EMBL/GenBank/DDBJ whole genome shotgun (WGS) entry which is preliminary data.</text>
</comment>
<name>A0A415E746_9FIRM</name>
<evidence type="ECO:0000313" key="1">
    <source>
        <dbReference type="EMBL" id="RHJ89549.1"/>
    </source>
</evidence>
<dbReference type="EMBL" id="QRMS01000001">
    <property type="protein sequence ID" value="RHJ89549.1"/>
    <property type="molecule type" value="Genomic_DNA"/>
</dbReference>
<reference evidence="1 2" key="1">
    <citation type="submission" date="2018-08" db="EMBL/GenBank/DDBJ databases">
        <title>A genome reference for cultivated species of the human gut microbiota.</title>
        <authorList>
            <person name="Zou Y."/>
            <person name="Xue W."/>
            <person name="Luo G."/>
        </authorList>
    </citation>
    <scope>NUCLEOTIDE SEQUENCE [LARGE SCALE GENOMIC DNA]</scope>
    <source>
        <strain evidence="1 2">AM07-24</strain>
    </source>
</reference>
<proteinExistence type="predicted"/>
<gene>
    <name evidence="1" type="ORF">DW099_02960</name>
</gene>
<sequence>MRRTLFAGALAVSGIIFIVAGAMRGEMATVFMKATKICLECIGIG</sequence>
<accession>A0A415E746</accession>
<keyword evidence="2" id="KW-1185">Reference proteome</keyword>
<dbReference type="InterPro" id="IPR047708">
    <property type="entry name" value="CD1871A-like"/>
</dbReference>
<dbReference type="OrthoDB" id="1698689at2"/>
<dbReference type="NCBIfam" id="NF040920">
    <property type="entry name" value="CD1871A_fam"/>
    <property type="match status" value="1"/>
</dbReference>
<dbReference type="AlphaFoldDB" id="A0A415E746"/>
<dbReference type="Proteomes" id="UP000284841">
    <property type="component" value="Unassembled WGS sequence"/>
</dbReference>
<organism evidence="1 2">
    <name type="scientific">Emergencia timonensis</name>
    <dbReference type="NCBI Taxonomy" id="1776384"/>
    <lineage>
        <taxon>Bacteria</taxon>
        <taxon>Bacillati</taxon>
        <taxon>Bacillota</taxon>
        <taxon>Clostridia</taxon>
        <taxon>Peptostreptococcales</taxon>
        <taxon>Anaerovoracaceae</taxon>
        <taxon>Emergencia</taxon>
    </lineage>
</organism>
<dbReference type="GeneID" id="83005220"/>
<dbReference type="RefSeq" id="WP_067539994.1">
    <property type="nucleotide sequence ID" value="NZ_AP025567.1"/>
</dbReference>
<evidence type="ECO:0000313" key="2">
    <source>
        <dbReference type="Proteomes" id="UP000284841"/>
    </source>
</evidence>
<protein>
    <submittedName>
        <fullName evidence="1">Thioredoxin</fullName>
    </submittedName>
</protein>